<evidence type="ECO:0008006" key="3">
    <source>
        <dbReference type="Google" id="ProtNLM"/>
    </source>
</evidence>
<accession>A0A6M2ECW2</accession>
<organism evidence="2">
    <name type="scientific">Populus davidiana</name>
    <dbReference type="NCBI Taxonomy" id="266767"/>
    <lineage>
        <taxon>Eukaryota</taxon>
        <taxon>Viridiplantae</taxon>
        <taxon>Streptophyta</taxon>
        <taxon>Embryophyta</taxon>
        <taxon>Tracheophyta</taxon>
        <taxon>Spermatophyta</taxon>
        <taxon>Magnoliopsida</taxon>
        <taxon>eudicotyledons</taxon>
        <taxon>Gunneridae</taxon>
        <taxon>Pentapetalae</taxon>
        <taxon>rosids</taxon>
        <taxon>fabids</taxon>
        <taxon>Malpighiales</taxon>
        <taxon>Salicaceae</taxon>
        <taxon>Saliceae</taxon>
        <taxon>Populus</taxon>
    </lineage>
</organism>
<evidence type="ECO:0000313" key="2">
    <source>
        <dbReference type="EMBL" id="NUU81776.1"/>
    </source>
</evidence>
<reference evidence="2" key="1">
    <citation type="submission" date="2020-03" db="EMBL/GenBank/DDBJ databases">
        <authorList>
            <person name="Zhang R."/>
        </authorList>
    </citation>
    <scope>NUCLEOTIDE SEQUENCE</scope>
</reference>
<keyword evidence="1" id="KW-0732">Signal</keyword>
<dbReference type="EMBL" id="GILB01001443">
    <property type="protein sequence ID" value="NUU81776.1"/>
    <property type="molecule type" value="Transcribed_RNA"/>
</dbReference>
<proteinExistence type="predicted"/>
<feature type="chain" id="PRO_5026676443" description="Secreted protein" evidence="1">
    <location>
        <begin position="35"/>
        <end position="117"/>
    </location>
</feature>
<protein>
    <recommendedName>
        <fullName evidence="3">Secreted protein</fullName>
    </recommendedName>
</protein>
<feature type="signal peptide" evidence="1">
    <location>
        <begin position="1"/>
        <end position="34"/>
    </location>
</feature>
<dbReference type="AlphaFoldDB" id="A0A6M2ECW2"/>
<name>A0A6M2ECW2_9ROSI</name>
<evidence type="ECO:0000256" key="1">
    <source>
        <dbReference type="SAM" id="SignalP"/>
    </source>
</evidence>
<sequence length="117" mass="12404">MCCGNSNSSKLAKKSRLCACLLCLVLRRFRSSNSGEWDCLCQLTGPLTSLGLETNRFRSQAPASTDSIVSSSISASSHSSSSSSSSSSSRSSEFHWWRPACIGSMSVSLSKLLPSSA</sequence>